<comment type="caution">
    <text evidence="9">The sequence shown here is derived from an EMBL/GenBank/DDBJ whole genome shotgun (WGS) entry which is preliminary data.</text>
</comment>
<evidence type="ECO:0000259" key="8">
    <source>
        <dbReference type="Pfam" id="PF04389"/>
    </source>
</evidence>
<evidence type="ECO:0000256" key="2">
    <source>
        <dbReference type="ARBA" id="ARBA00005634"/>
    </source>
</evidence>
<comment type="cofactor">
    <cofactor evidence="1">
        <name>Zn(2+)</name>
        <dbReference type="ChEBI" id="CHEBI:29105"/>
    </cofactor>
</comment>
<feature type="domain" description="Peptidase M28" evidence="8">
    <location>
        <begin position="259"/>
        <end position="457"/>
    </location>
</feature>
<dbReference type="InterPro" id="IPR045175">
    <property type="entry name" value="M28_fam"/>
</dbReference>
<dbReference type="EC" id="3.4.-.-" evidence="7"/>
<evidence type="ECO:0000256" key="6">
    <source>
        <dbReference type="ARBA" id="ARBA00022833"/>
    </source>
</evidence>
<evidence type="ECO:0000256" key="7">
    <source>
        <dbReference type="RuleBase" id="RU361240"/>
    </source>
</evidence>
<dbReference type="GO" id="GO:0006508">
    <property type="term" value="P:proteolysis"/>
    <property type="evidence" value="ECO:0007669"/>
    <property type="project" value="UniProtKB-KW"/>
</dbReference>
<dbReference type="GO" id="GO:0008235">
    <property type="term" value="F:metalloexopeptidase activity"/>
    <property type="evidence" value="ECO:0007669"/>
    <property type="project" value="InterPro"/>
</dbReference>
<comment type="similarity">
    <text evidence="2">Belongs to the peptidase M28 family. M28B subfamily.</text>
</comment>
<dbReference type="OrthoDB" id="10013407at2759"/>
<dbReference type="SUPFAM" id="SSF53187">
    <property type="entry name" value="Zn-dependent exopeptidases"/>
    <property type="match status" value="1"/>
</dbReference>
<evidence type="ECO:0000256" key="5">
    <source>
        <dbReference type="ARBA" id="ARBA00022801"/>
    </source>
</evidence>
<keyword evidence="4 7" id="KW-0479">Metal-binding</keyword>
<dbReference type="PANTHER" id="PTHR12147:SF26">
    <property type="entry name" value="PEPTIDASE M28 DOMAIN-CONTAINING PROTEIN"/>
    <property type="match status" value="1"/>
</dbReference>
<evidence type="ECO:0000256" key="4">
    <source>
        <dbReference type="ARBA" id="ARBA00022723"/>
    </source>
</evidence>
<keyword evidence="3 7" id="KW-0645">Protease</keyword>
<reference evidence="9 10" key="1">
    <citation type="journal article" date="2020" name="ISME J.">
        <title>Uncovering the hidden diversity of litter-decomposition mechanisms in mushroom-forming fungi.</title>
        <authorList>
            <person name="Floudas D."/>
            <person name="Bentzer J."/>
            <person name="Ahren D."/>
            <person name="Johansson T."/>
            <person name="Persson P."/>
            <person name="Tunlid A."/>
        </authorList>
    </citation>
    <scope>NUCLEOTIDE SEQUENCE [LARGE SCALE GENOMIC DNA]</scope>
    <source>
        <strain evidence="9 10">CBS 406.79</strain>
    </source>
</reference>
<evidence type="ECO:0000313" key="10">
    <source>
        <dbReference type="Proteomes" id="UP000518752"/>
    </source>
</evidence>
<dbReference type="Pfam" id="PF04389">
    <property type="entry name" value="Peptidase_M28"/>
    <property type="match status" value="1"/>
</dbReference>
<dbReference type="InterPro" id="IPR007484">
    <property type="entry name" value="Peptidase_M28"/>
</dbReference>
<accession>A0A8H5MG08</accession>
<evidence type="ECO:0000313" key="9">
    <source>
        <dbReference type="EMBL" id="KAF5393095.1"/>
    </source>
</evidence>
<keyword evidence="5 7" id="KW-0378">Hydrolase</keyword>
<dbReference type="EMBL" id="JAACJN010000003">
    <property type="protein sequence ID" value="KAF5393095.1"/>
    <property type="molecule type" value="Genomic_DNA"/>
</dbReference>
<dbReference type="Proteomes" id="UP000518752">
    <property type="component" value="Unassembled WGS sequence"/>
</dbReference>
<name>A0A8H5MG08_9AGAR</name>
<dbReference type="AlphaFoldDB" id="A0A8H5MG08"/>
<sequence>MQALKFLLVTPFDGSLFDHSSCSSFYGNFKDGPQVKSVLIADESCVESWATQGNSLSASFAPAMQGFQQLVWVEEEAVDSSLKVPVNGSSQFEQFLDRLSSPLEIPTESYVDSAQSYMVDIHALPGYELFYRSQTAALLSVSPQLALNLDSYLPRFWKATPLPASPINFIPVPPSAVKPVKRVLSKLKYDPIIASLVNAISIPQMRNDVRFLTGEDSGIISRHSFAQGSRTAAAWLKQRFEETGATCQLKPFLSGFAPNVICRYEAVVNTTGTVIFSGHYDSRGSFGNTRAPGADDDGSGTTAVLNIARTIARTGVKFHQNVELVAFAGEEQGLYGSRAYARELRESNANITLMIQADMLAYRKPGEPLQLGLPDLIGTPEVAQLVINISSLYSPELTTGYSPACCSDHQSFHQQGFAATQVFERAGPIVDPMYHNSGDLSDREGFDFDQLRAIAKVQFATLLHYAGYVL</sequence>
<dbReference type="Gene3D" id="3.40.630.10">
    <property type="entry name" value="Zn peptidases"/>
    <property type="match status" value="1"/>
</dbReference>
<dbReference type="PANTHER" id="PTHR12147">
    <property type="entry name" value="METALLOPEPTIDASE M28 FAMILY MEMBER"/>
    <property type="match status" value="1"/>
</dbReference>
<keyword evidence="6 7" id="KW-0862">Zinc</keyword>
<dbReference type="GO" id="GO:0046872">
    <property type="term" value="F:metal ion binding"/>
    <property type="evidence" value="ECO:0007669"/>
    <property type="project" value="UniProtKB-KW"/>
</dbReference>
<organism evidence="9 10">
    <name type="scientific">Collybiopsis confluens</name>
    <dbReference type="NCBI Taxonomy" id="2823264"/>
    <lineage>
        <taxon>Eukaryota</taxon>
        <taxon>Fungi</taxon>
        <taxon>Dikarya</taxon>
        <taxon>Basidiomycota</taxon>
        <taxon>Agaricomycotina</taxon>
        <taxon>Agaricomycetes</taxon>
        <taxon>Agaricomycetidae</taxon>
        <taxon>Agaricales</taxon>
        <taxon>Marasmiineae</taxon>
        <taxon>Omphalotaceae</taxon>
        <taxon>Collybiopsis</taxon>
    </lineage>
</organism>
<gene>
    <name evidence="9" type="ORF">D9757_001241</name>
</gene>
<protein>
    <recommendedName>
        <fullName evidence="7">Peptide hydrolase</fullName>
        <ecNumber evidence="7">3.4.-.-</ecNumber>
    </recommendedName>
</protein>
<proteinExistence type="inferred from homology"/>
<keyword evidence="10" id="KW-1185">Reference proteome</keyword>
<evidence type="ECO:0000256" key="1">
    <source>
        <dbReference type="ARBA" id="ARBA00001947"/>
    </source>
</evidence>
<evidence type="ECO:0000256" key="3">
    <source>
        <dbReference type="ARBA" id="ARBA00022670"/>
    </source>
</evidence>